<evidence type="ECO:0000256" key="1">
    <source>
        <dbReference type="ARBA" id="ARBA00004191"/>
    </source>
</evidence>
<keyword evidence="5 13" id="KW-0732">Signal</keyword>
<keyword evidence="6 14" id="KW-0378">Hydrolase</keyword>
<evidence type="ECO:0000256" key="7">
    <source>
        <dbReference type="ARBA" id="ARBA00023180"/>
    </source>
</evidence>
<evidence type="ECO:0000256" key="10">
    <source>
        <dbReference type="ARBA" id="ARBA00038929"/>
    </source>
</evidence>
<name>A0A135SDX0_9PEZI</name>
<dbReference type="Pfam" id="PF00332">
    <property type="entry name" value="Glyco_hydro_17"/>
    <property type="match status" value="1"/>
</dbReference>
<keyword evidence="15" id="KW-1185">Reference proteome</keyword>
<dbReference type="PANTHER" id="PTHR16631">
    <property type="entry name" value="GLUCAN 1,3-BETA-GLUCOSIDASE"/>
    <property type="match status" value="1"/>
</dbReference>
<dbReference type="EMBL" id="JFBX01000591">
    <property type="protein sequence ID" value="KXH34109.1"/>
    <property type="molecule type" value="Genomic_DNA"/>
</dbReference>
<keyword evidence="8" id="KW-0326">Glycosidase</keyword>
<comment type="subcellular location">
    <subcellularLocation>
        <location evidence="1">Secreted</location>
        <location evidence="1">Cell wall</location>
    </subcellularLocation>
</comment>
<evidence type="ECO:0000256" key="8">
    <source>
        <dbReference type="ARBA" id="ARBA00023295"/>
    </source>
</evidence>
<dbReference type="GO" id="GO:0005576">
    <property type="term" value="C:extracellular region"/>
    <property type="evidence" value="ECO:0007669"/>
    <property type="project" value="TreeGrafter"/>
</dbReference>
<dbReference type="PANTHER" id="PTHR16631:SF26">
    <property type="entry name" value="GLUCAN 1,3-BETA-GLUCOSIDASE"/>
    <property type="match status" value="1"/>
</dbReference>
<dbReference type="GO" id="GO:0071555">
    <property type="term" value="P:cell wall organization"/>
    <property type="evidence" value="ECO:0007669"/>
    <property type="project" value="TreeGrafter"/>
</dbReference>
<evidence type="ECO:0000256" key="2">
    <source>
        <dbReference type="ARBA" id="ARBA00008773"/>
    </source>
</evidence>
<accession>A0A135SDX0</accession>
<comment type="similarity">
    <text evidence="2 12">Belongs to the glycosyl hydrolase 17 family.</text>
</comment>
<evidence type="ECO:0000256" key="13">
    <source>
        <dbReference type="SAM" id="SignalP"/>
    </source>
</evidence>
<dbReference type="OrthoDB" id="1293114at2759"/>
<keyword evidence="3" id="KW-0134">Cell wall</keyword>
<comment type="catalytic activity">
    <reaction evidence="9">
        <text>Successive hydrolysis of beta-D-glucose units from the non-reducing ends of (1-&gt;3)-beta-D-glucans, releasing alpha-glucose.</text>
        <dbReference type="EC" id="3.2.1.58"/>
    </reaction>
</comment>
<gene>
    <name evidence="14" type="ORF">CSIM01_07111</name>
</gene>
<comment type="caution">
    <text evidence="14">The sequence shown here is derived from an EMBL/GenBank/DDBJ whole genome shotgun (WGS) entry which is preliminary data.</text>
</comment>
<evidence type="ECO:0000313" key="14">
    <source>
        <dbReference type="EMBL" id="KXH34109.1"/>
    </source>
</evidence>
<dbReference type="InterPro" id="IPR017853">
    <property type="entry name" value="GH"/>
</dbReference>
<keyword evidence="7" id="KW-0325">Glycoprotein</keyword>
<dbReference type="GO" id="GO:0005975">
    <property type="term" value="P:carbohydrate metabolic process"/>
    <property type="evidence" value="ECO:0007669"/>
    <property type="project" value="InterPro"/>
</dbReference>
<feature type="chain" id="PRO_5007802245" description="glucan 1,3-beta-glucosidase" evidence="13">
    <location>
        <begin position="21"/>
        <end position="301"/>
    </location>
</feature>
<dbReference type="GO" id="GO:0004338">
    <property type="term" value="F:glucan exo-1,3-beta-glucosidase activity"/>
    <property type="evidence" value="ECO:0007669"/>
    <property type="project" value="UniProtKB-EC"/>
</dbReference>
<evidence type="ECO:0000256" key="6">
    <source>
        <dbReference type="ARBA" id="ARBA00022801"/>
    </source>
</evidence>
<evidence type="ECO:0000256" key="11">
    <source>
        <dbReference type="ARBA" id="ARBA00041761"/>
    </source>
</evidence>
<dbReference type="InterPro" id="IPR050732">
    <property type="entry name" value="Beta-glucan_modifiers"/>
</dbReference>
<dbReference type="InterPro" id="IPR000490">
    <property type="entry name" value="Glyco_hydro_17"/>
</dbReference>
<sequence>MRSTSVLAALLASAPGLALASGYLGFALGSKQPGGQCKYQADYEADFRAIRDASGSSIVRIYAADQCNTAQYILPAAKKEEFQVILGIWPDTEESYAADKAAILKHTPGYEDQVYAITVGSESMYRGNFTGTELADKIKDMKKAAPLFKIGTADSWNKYQDGTADAVIKEADILLTNAFSYWQGQTRDNATACFFDSIMQAFGRIQSVSGSLTKPELWVGETGWPSEGAKYQQAIPGQDNAQAFYDSGVCGMVNWGFNVFFFEAFDEPWKPHAIGEDGSEAPETHWGGMKADRAPKYPLRC</sequence>
<dbReference type="SUPFAM" id="SSF51445">
    <property type="entry name" value="(Trans)glycosidases"/>
    <property type="match status" value="1"/>
</dbReference>
<dbReference type="GO" id="GO:0009277">
    <property type="term" value="C:fungal-type cell wall"/>
    <property type="evidence" value="ECO:0007669"/>
    <property type="project" value="TreeGrafter"/>
</dbReference>
<dbReference type="EC" id="3.2.1.58" evidence="10"/>
<evidence type="ECO:0000256" key="5">
    <source>
        <dbReference type="ARBA" id="ARBA00022729"/>
    </source>
</evidence>
<evidence type="ECO:0000256" key="12">
    <source>
        <dbReference type="RuleBase" id="RU004335"/>
    </source>
</evidence>
<dbReference type="GO" id="GO:0009986">
    <property type="term" value="C:cell surface"/>
    <property type="evidence" value="ECO:0007669"/>
    <property type="project" value="TreeGrafter"/>
</dbReference>
<dbReference type="GO" id="GO:0042973">
    <property type="term" value="F:glucan endo-1,3-beta-D-glucosidase activity"/>
    <property type="evidence" value="ECO:0007669"/>
    <property type="project" value="TreeGrafter"/>
</dbReference>
<evidence type="ECO:0000313" key="15">
    <source>
        <dbReference type="Proteomes" id="UP000070328"/>
    </source>
</evidence>
<dbReference type="Proteomes" id="UP000070328">
    <property type="component" value="Unassembled WGS sequence"/>
</dbReference>
<dbReference type="Gene3D" id="3.20.20.80">
    <property type="entry name" value="Glycosidases"/>
    <property type="match status" value="1"/>
</dbReference>
<evidence type="ECO:0000256" key="9">
    <source>
        <dbReference type="ARBA" id="ARBA00036824"/>
    </source>
</evidence>
<dbReference type="AlphaFoldDB" id="A0A135SDX0"/>
<keyword evidence="4" id="KW-0964">Secreted</keyword>
<proteinExistence type="inferred from homology"/>
<organism evidence="14 15">
    <name type="scientific">Colletotrichum simmondsii</name>
    <dbReference type="NCBI Taxonomy" id="703756"/>
    <lineage>
        <taxon>Eukaryota</taxon>
        <taxon>Fungi</taxon>
        <taxon>Dikarya</taxon>
        <taxon>Ascomycota</taxon>
        <taxon>Pezizomycotina</taxon>
        <taxon>Sordariomycetes</taxon>
        <taxon>Hypocreomycetidae</taxon>
        <taxon>Glomerellales</taxon>
        <taxon>Glomerellaceae</taxon>
        <taxon>Colletotrichum</taxon>
        <taxon>Colletotrichum acutatum species complex</taxon>
    </lineage>
</organism>
<protein>
    <recommendedName>
        <fullName evidence="10">glucan 1,3-beta-glucosidase</fullName>
        <ecNumber evidence="10">3.2.1.58</ecNumber>
    </recommendedName>
    <alternativeName>
        <fullName evidence="11">Exo-1,3-beta-glucanase</fullName>
    </alternativeName>
</protein>
<evidence type="ECO:0000256" key="3">
    <source>
        <dbReference type="ARBA" id="ARBA00022512"/>
    </source>
</evidence>
<reference evidence="14 15" key="1">
    <citation type="submission" date="2014-02" db="EMBL/GenBank/DDBJ databases">
        <title>The genome sequence of Colletotrichum simmondsii CBS122122.</title>
        <authorList>
            <person name="Baroncelli R."/>
            <person name="Thon M.R."/>
        </authorList>
    </citation>
    <scope>NUCLEOTIDE SEQUENCE [LARGE SCALE GENOMIC DNA]</scope>
    <source>
        <strain evidence="14 15">CBS122122</strain>
    </source>
</reference>
<feature type="signal peptide" evidence="13">
    <location>
        <begin position="1"/>
        <end position="20"/>
    </location>
</feature>
<evidence type="ECO:0000256" key="4">
    <source>
        <dbReference type="ARBA" id="ARBA00022525"/>
    </source>
</evidence>